<reference evidence="1 2" key="1">
    <citation type="submission" date="2024-04" db="EMBL/GenBank/DDBJ databases">
        <authorList>
            <person name="Fracassetti M."/>
        </authorList>
    </citation>
    <scope>NUCLEOTIDE SEQUENCE [LARGE SCALE GENOMIC DNA]</scope>
</reference>
<evidence type="ECO:0000313" key="1">
    <source>
        <dbReference type="EMBL" id="CAL1361045.1"/>
    </source>
</evidence>
<accession>A0AAV2CWX6</accession>
<sequence>MKVVVVVFTLLLNLLGLGLTVIVVITTEKLGNRGCGRRVFGSGFRFAVAGRKVRTGDSSEGAPRRRRRDGRQS</sequence>
<dbReference type="Proteomes" id="UP001497516">
    <property type="component" value="Chromosome 10"/>
</dbReference>
<evidence type="ECO:0000313" key="2">
    <source>
        <dbReference type="Proteomes" id="UP001497516"/>
    </source>
</evidence>
<organism evidence="1 2">
    <name type="scientific">Linum trigynum</name>
    <dbReference type="NCBI Taxonomy" id="586398"/>
    <lineage>
        <taxon>Eukaryota</taxon>
        <taxon>Viridiplantae</taxon>
        <taxon>Streptophyta</taxon>
        <taxon>Embryophyta</taxon>
        <taxon>Tracheophyta</taxon>
        <taxon>Spermatophyta</taxon>
        <taxon>Magnoliopsida</taxon>
        <taxon>eudicotyledons</taxon>
        <taxon>Gunneridae</taxon>
        <taxon>Pentapetalae</taxon>
        <taxon>rosids</taxon>
        <taxon>fabids</taxon>
        <taxon>Malpighiales</taxon>
        <taxon>Linaceae</taxon>
        <taxon>Linum</taxon>
    </lineage>
</organism>
<gene>
    <name evidence="1" type="ORF">LTRI10_LOCUS8443</name>
</gene>
<protein>
    <submittedName>
        <fullName evidence="1">Uncharacterized protein</fullName>
    </submittedName>
</protein>
<name>A0AAV2CWX6_9ROSI</name>
<keyword evidence="2" id="KW-1185">Reference proteome</keyword>
<dbReference type="AlphaFoldDB" id="A0AAV2CWX6"/>
<dbReference type="EMBL" id="OZ034814">
    <property type="protein sequence ID" value="CAL1361045.1"/>
    <property type="molecule type" value="Genomic_DNA"/>
</dbReference>
<proteinExistence type="predicted"/>